<protein>
    <submittedName>
        <fullName evidence="14">C2H2 finger domain protein</fullName>
    </submittedName>
</protein>
<dbReference type="SMART" id="SM00066">
    <property type="entry name" value="GAL4"/>
    <property type="match status" value="1"/>
</dbReference>
<dbReference type="Gene3D" id="3.30.160.60">
    <property type="entry name" value="Classic Zinc Finger"/>
    <property type="match status" value="2"/>
</dbReference>
<evidence type="ECO:0000256" key="10">
    <source>
        <dbReference type="PROSITE-ProRule" id="PRU00042"/>
    </source>
</evidence>
<accession>A0A5N6Z2C8</accession>
<dbReference type="GO" id="GO:0005634">
    <property type="term" value="C:nucleus"/>
    <property type="evidence" value="ECO:0007669"/>
    <property type="project" value="UniProtKB-SubCell"/>
</dbReference>
<evidence type="ECO:0000256" key="4">
    <source>
        <dbReference type="ARBA" id="ARBA00022771"/>
    </source>
</evidence>
<dbReference type="InterPro" id="IPR001138">
    <property type="entry name" value="Zn2Cys6_DnaBD"/>
</dbReference>
<comment type="subcellular location">
    <subcellularLocation>
        <location evidence="1">Nucleus</location>
    </subcellularLocation>
</comment>
<keyword evidence="9" id="KW-0539">Nucleus</keyword>
<dbReference type="InterPro" id="IPR036236">
    <property type="entry name" value="Znf_C2H2_sf"/>
</dbReference>
<dbReference type="GO" id="GO:0008270">
    <property type="term" value="F:zinc ion binding"/>
    <property type="evidence" value="ECO:0007669"/>
    <property type="project" value="UniProtKB-KW"/>
</dbReference>
<feature type="region of interest" description="Disordered" evidence="11">
    <location>
        <begin position="172"/>
        <end position="195"/>
    </location>
</feature>
<dbReference type="PROSITE" id="PS50157">
    <property type="entry name" value="ZINC_FINGER_C2H2_2"/>
    <property type="match status" value="2"/>
</dbReference>
<evidence type="ECO:0000256" key="1">
    <source>
        <dbReference type="ARBA" id="ARBA00004123"/>
    </source>
</evidence>
<dbReference type="InterPro" id="IPR051059">
    <property type="entry name" value="VerF-like"/>
</dbReference>
<evidence type="ECO:0000313" key="15">
    <source>
        <dbReference type="Proteomes" id="UP000327118"/>
    </source>
</evidence>
<name>A0A5N6Z2C8_9EURO</name>
<dbReference type="Pfam" id="PF04082">
    <property type="entry name" value="Fungal_trans"/>
    <property type="match status" value="1"/>
</dbReference>
<reference evidence="15" key="1">
    <citation type="submission" date="2019-04" db="EMBL/GenBank/DDBJ databases">
        <title>Friends and foes A comparative genomics studyof 23 Aspergillus species from section Flavi.</title>
        <authorList>
            <consortium name="DOE Joint Genome Institute"/>
            <person name="Kjaerbolling I."/>
            <person name="Vesth T."/>
            <person name="Frisvad J.C."/>
            <person name="Nybo J.L."/>
            <person name="Theobald S."/>
            <person name="Kildgaard S."/>
            <person name="Isbrandt T."/>
            <person name="Kuo A."/>
            <person name="Sato A."/>
            <person name="Lyhne E.K."/>
            <person name="Kogle M.E."/>
            <person name="Wiebenga A."/>
            <person name="Kun R.S."/>
            <person name="Lubbers R.J."/>
            <person name="Makela M.R."/>
            <person name="Barry K."/>
            <person name="Chovatia M."/>
            <person name="Clum A."/>
            <person name="Daum C."/>
            <person name="Haridas S."/>
            <person name="He G."/>
            <person name="LaButti K."/>
            <person name="Lipzen A."/>
            <person name="Mondo S."/>
            <person name="Riley R."/>
            <person name="Salamov A."/>
            <person name="Simmons B.A."/>
            <person name="Magnuson J.K."/>
            <person name="Henrissat B."/>
            <person name="Mortensen U.H."/>
            <person name="Larsen T.O."/>
            <person name="Devries R.P."/>
            <person name="Grigoriev I.V."/>
            <person name="Machida M."/>
            <person name="Baker S.E."/>
            <person name="Andersen M.R."/>
        </authorList>
    </citation>
    <scope>NUCLEOTIDE SEQUENCE [LARGE SCALE GENOMIC DNA]</scope>
    <source>
        <strain evidence="15">CBS 553.77</strain>
    </source>
</reference>
<proteinExistence type="predicted"/>
<evidence type="ECO:0000259" key="12">
    <source>
        <dbReference type="PROSITE" id="PS50048"/>
    </source>
</evidence>
<evidence type="ECO:0000256" key="2">
    <source>
        <dbReference type="ARBA" id="ARBA00022723"/>
    </source>
</evidence>
<evidence type="ECO:0000256" key="11">
    <source>
        <dbReference type="SAM" id="MobiDB-lite"/>
    </source>
</evidence>
<dbReference type="OrthoDB" id="10018191at2759"/>
<feature type="domain" description="Zn(2)-C6 fungal-type" evidence="12">
    <location>
        <begin position="138"/>
        <end position="165"/>
    </location>
</feature>
<feature type="domain" description="C2H2-type" evidence="13">
    <location>
        <begin position="96"/>
        <end position="125"/>
    </location>
</feature>
<dbReference type="SMART" id="SM00355">
    <property type="entry name" value="ZnF_C2H2"/>
    <property type="match status" value="2"/>
</dbReference>
<dbReference type="Proteomes" id="UP000327118">
    <property type="component" value="Unassembled WGS sequence"/>
</dbReference>
<keyword evidence="3" id="KW-0677">Repeat</keyword>
<keyword evidence="6" id="KW-0805">Transcription regulation</keyword>
<dbReference type="InterPro" id="IPR036864">
    <property type="entry name" value="Zn2-C6_fun-type_DNA-bd_sf"/>
</dbReference>
<dbReference type="CDD" id="cd12148">
    <property type="entry name" value="fungal_TF_MHR"/>
    <property type="match status" value="1"/>
</dbReference>
<evidence type="ECO:0000256" key="8">
    <source>
        <dbReference type="ARBA" id="ARBA00023163"/>
    </source>
</evidence>
<keyword evidence="2" id="KW-0479">Metal-binding</keyword>
<dbReference type="SUPFAM" id="SSF57701">
    <property type="entry name" value="Zn2/Cys6 DNA-binding domain"/>
    <property type="match status" value="1"/>
</dbReference>
<dbReference type="PROSITE" id="PS00463">
    <property type="entry name" value="ZN2_CY6_FUNGAL_1"/>
    <property type="match status" value="1"/>
</dbReference>
<evidence type="ECO:0000256" key="5">
    <source>
        <dbReference type="ARBA" id="ARBA00022833"/>
    </source>
</evidence>
<evidence type="ECO:0000256" key="9">
    <source>
        <dbReference type="ARBA" id="ARBA00023242"/>
    </source>
</evidence>
<dbReference type="GO" id="GO:0000981">
    <property type="term" value="F:DNA-binding transcription factor activity, RNA polymerase II-specific"/>
    <property type="evidence" value="ECO:0007669"/>
    <property type="project" value="InterPro"/>
</dbReference>
<feature type="domain" description="C2H2-type" evidence="13">
    <location>
        <begin position="68"/>
        <end position="95"/>
    </location>
</feature>
<keyword evidence="4 10" id="KW-0863">Zinc-finger</keyword>
<dbReference type="InterPro" id="IPR013087">
    <property type="entry name" value="Znf_C2H2_type"/>
</dbReference>
<dbReference type="PROSITE" id="PS50048">
    <property type="entry name" value="ZN2_CY6_FUNGAL_2"/>
    <property type="match status" value="1"/>
</dbReference>
<evidence type="ECO:0000259" key="13">
    <source>
        <dbReference type="PROSITE" id="PS50157"/>
    </source>
</evidence>
<dbReference type="GO" id="GO:0009893">
    <property type="term" value="P:positive regulation of metabolic process"/>
    <property type="evidence" value="ECO:0007669"/>
    <property type="project" value="UniProtKB-ARBA"/>
</dbReference>
<evidence type="ECO:0000256" key="3">
    <source>
        <dbReference type="ARBA" id="ARBA00022737"/>
    </source>
</evidence>
<gene>
    <name evidence="14" type="ORF">BDV28DRAFT_17773</name>
</gene>
<dbReference type="SUPFAM" id="SSF57667">
    <property type="entry name" value="beta-beta-alpha zinc fingers"/>
    <property type="match status" value="1"/>
</dbReference>
<organism evidence="14 15">
    <name type="scientific">Aspergillus coremiiformis</name>
    <dbReference type="NCBI Taxonomy" id="138285"/>
    <lineage>
        <taxon>Eukaryota</taxon>
        <taxon>Fungi</taxon>
        <taxon>Dikarya</taxon>
        <taxon>Ascomycota</taxon>
        <taxon>Pezizomycotina</taxon>
        <taxon>Eurotiomycetes</taxon>
        <taxon>Eurotiomycetidae</taxon>
        <taxon>Eurotiales</taxon>
        <taxon>Aspergillaceae</taxon>
        <taxon>Aspergillus</taxon>
        <taxon>Aspergillus subgen. Circumdati</taxon>
    </lineage>
</organism>
<keyword evidence="5" id="KW-0862">Zinc</keyword>
<dbReference type="AlphaFoldDB" id="A0A5N6Z2C8"/>
<dbReference type="CDD" id="cd00067">
    <property type="entry name" value="GAL4"/>
    <property type="match status" value="1"/>
</dbReference>
<dbReference type="GO" id="GO:0006351">
    <property type="term" value="P:DNA-templated transcription"/>
    <property type="evidence" value="ECO:0007669"/>
    <property type="project" value="InterPro"/>
</dbReference>
<evidence type="ECO:0000256" key="7">
    <source>
        <dbReference type="ARBA" id="ARBA00023125"/>
    </source>
</evidence>
<dbReference type="PANTHER" id="PTHR40626">
    <property type="entry name" value="MIP31509P"/>
    <property type="match status" value="1"/>
</dbReference>
<evidence type="ECO:0000313" key="14">
    <source>
        <dbReference type="EMBL" id="KAE8351578.1"/>
    </source>
</evidence>
<evidence type="ECO:0000256" key="6">
    <source>
        <dbReference type="ARBA" id="ARBA00023015"/>
    </source>
</evidence>
<keyword evidence="8" id="KW-0804">Transcription</keyword>
<dbReference type="GO" id="GO:0000785">
    <property type="term" value="C:chromatin"/>
    <property type="evidence" value="ECO:0007669"/>
    <property type="project" value="TreeGrafter"/>
</dbReference>
<dbReference type="PANTHER" id="PTHR40626:SF8">
    <property type="entry name" value="C2H2 FINGER DOMAIN TRANSCRIPTION FACTOR (EUROFUNG)-RELATED"/>
    <property type="match status" value="1"/>
</dbReference>
<dbReference type="GO" id="GO:0000978">
    <property type="term" value="F:RNA polymerase II cis-regulatory region sequence-specific DNA binding"/>
    <property type="evidence" value="ECO:0007669"/>
    <property type="project" value="InterPro"/>
</dbReference>
<sequence length="732" mass="84534">MVISLANLLDHPRKNRFNYSTTEFSLQRFITDSLFLPSSPFTPGFNISTSPRYARQTLTMKSSTNKHFCCTICQRGFTRIDHLKRHHLRHSGVKPYSCIFCNESFSRCDNLRDHYSDCAQRGDRKIPETGQRGRRRHACQPCTSMKLRCDGLRPCGSCQKRNQHCNDNRIQVKDHELEGSPSTKNDDPEPSLDRGSIKFLLNGGTDTFTEHWNLPPSNDRTRSLEFHNQNFGGAYSSIPGYPDYAPAFVESDTATLSFFQGRFLDFFNGPFGDPHKSLDDSYSSGMTYQSIAPSMQGLNLRLTGQQPSYEHDGPLATAMIQAILTRVWSLHLDAKTQDDISEKLNFLLTPPRMRKYMALYFKYWQPNCPMIHIPTFDPRAVSLSLLTSVCFMGAKYTEDEGELDAAQRLVDFAELFVFSNGNFSCEQEISSMHCGVRDVDDEPSHWLQFQNLQAAFLMVVCQYWSGSRTSRNRAMENRFGEVIKVARRMGLPTLHHRPEEHLDEYLWIQRECRIRAINFISLLDCAFSFYSNYPCRLSHTEMECALPCVESMFESEHPFQEPNFELCRDITLSEAFQMLFEEETIWATSPATSGFTVAESLARLTILDTFMLIHLLYAFINTHMTLLATITPKIRSPHFQQMPNPRTRNSDSTLASIRIALARWHDHWMRLRRTASSHEWASMGFYKNGYHFWLVSQLLITKKESVDVVMRMEVKCEDKLEQLKVLLKEDHE</sequence>
<dbReference type="InterPro" id="IPR007219">
    <property type="entry name" value="XnlR_reg_dom"/>
</dbReference>
<keyword evidence="7" id="KW-0238">DNA-binding</keyword>
<dbReference type="PROSITE" id="PS00028">
    <property type="entry name" value="ZINC_FINGER_C2H2_1"/>
    <property type="match status" value="1"/>
</dbReference>
<dbReference type="EMBL" id="ML739164">
    <property type="protein sequence ID" value="KAE8351578.1"/>
    <property type="molecule type" value="Genomic_DNA"/>
</dbReference>
<dbReference type="Pfam" id="PF00172">
    <property type="entry name" value="Zn_clus"/>
    <property type="match status" value="1"/>
</dbReference>
<keyword evidence="15" id="KW-1185">Reference proteome</keyword>
<dbReference type="Gene3D" id="4.10.240.10">
    <property type="entry name" value="Zn(2)-C6 fungal-type DNA-binding domain"/>
    <property type="match status" value="1"/>
</dbReference>